<dbReference type="PROSITE" id="PS50102">
    <property type="entry name" value="RRM"/>
    <property type="match status" value="2"/>
</dbReference>
<feature type="region of interest" description="Disordered" evidence="5">
    <location>
        <begin position="235"/>
        <end position="325"/>
    </location>
</feature>
<feature type="domain" description="RRM" evidence="6">
    <location>
        <begin position="99"/>
        <end position="185"/>
    </location>
</feature>
<dbReference type="SUPFAM" id="SSF54928">
    <property type="entry name" value="RNA-binding domain, RBD"/>
    <property type="match status" value="2"/>
</dbReference>
<dbReference type="Proteomes" id="UP000247409">
    <property type="component" value="Unassembled WGS sequence"/>
</dbReference>
<evidence type="ECO:0000256" key="1">
    <source>
        <dbReference type="ARBA" id="ARBA00022664"/>
    </source>
</evidence>
<organism evidence="7 8">
    <name type="scientific">Gracilariopsis chorda</name>
    <dbReference type="NCBI Taxonomy" id="448386"/>
    <lineage>
        <taxon>Eukaryota</taxon>
        <taxon>Rhodophyta</taxon>
        <taxon>Florideophyceae</taxon>
        <taxon>Rhodymeniophycidae</taxon>
        <taxon>Gracilariales</taxon>
        <taxon>Gracilariaceae</taxon>
        <taxon>Gracilariopsis</taxon>
    </lineage>
</organism>
<feature type="compositionally biased region" description="Low complexity" evidence="5">
    <location>
        <begin position="1"/>
        <end position="10"/>
    </location>
</feature>
<dbReference type="OrthoDB" id="5411533at2759"/>
<proteinExistence type="predicted"/>
<dbReference type="GO" id="GO:0006397">
    <property type="term" value="P:mRNA processing"/>
    <property type="evidence" value="ECO:0007669"/>
    <property type="project" value="UniProtKB-KW"/>
</dbReference>
<feature type="domain" description="RRM" evidence="6">
    <location>
        <begin position="332"/>
        <end position="419"/>
    </location>
</feature>
<dbReference type="PANTHER" id="PTHR23139">
    <property type="entry name" value="RNA-BINDING PROTEIN"/>
    <property type="match status" value="1"/>
</dbReference>
<keyword evidence="2 4" id="KW-0694">RNA-binding</keyword>
<keyword evidence="1" id="KW-0507">mRNA processing</keyword>
<dbReference type="GO" id="GO:0008380">
    <property type="term" value="P:RNA splicing"/>
    <property type="evidence" value="ECO:0007669"/>
    <property type="project" value="UniProtKB-KW"/>
</dbReference>
<dbReference type="InterPro" id="IPR012677">
    <property type="entry name" value="Nucleotide-bd_a/b_plait_sf"/>
</dbReference>
<dbReference type="CDD" id="cd12232">
    <property type="entry name" value="RRM3_U2AF65"/>
    <property type="match status" value="1"/>
</dbReference>
<evidence type="ECO:0000256" key="4">
    <source>
        <dbReference type="PROSITE-ProRule" id="PRU00176"/>
    </source>
</evidence>
<evidence type="ECO:0000256" key="3">
    <source>
        <dbReference type="ARBA" id="ARBA00023187"/>
    </source>
</evidence>
<feature type="compositionally biased region" description="Basic and acidic residues" evidence="5">
    <location>
        <begin position="21"/>
        <end position="33"/>
    </location>
</feature>
<feature type="region of interest" description="Disordered" evidence="5">
    <location>
        <begin position="1"/>
        <end position="85"/>
    </location>
</feature>
<feature type="compositionally biased region" description="Basic and acidic residues" evidence="5">
    <location>
        <begin position="41"/>
        <end position="56"/>
    </location>
</feature>
<dbReference type="SMART" id="SM00360">
    <property type="entry name" value="RRM"/>
    <property type="match status" value="2"/>
</dbReference>
<evidence type="ECO:0000313" key="8">
    <source>
        <dbReference type="Proteomes" id="UP000247409"/>
    </source>
</evidence>
<dbReference type="EMBL" id="NBIV01000339">
    <property type="protein sequence ID" value="PXF40228.1"/>
    <property type="molecule type" value="Genomic_DNA"/>
</dbReference>
<dbReference type="STRING" id="448386.A0A2V3IDX6"/>
<keyword evidence="8" id="KW-1185">Reference proteome</keyword>
<dbReference type="AlphaFoldDB" id="A0A2V3IDX6"/>
<sequence length="438" mass="48597">MHAASPPRSSARARRPSSPYESDRKRARTDRLSPEAIPRTRPSDRNWERDPYDPHRSPYGKHSYSHRPKYENGLQNGSPYASRPTPMMHVPLPNTSKSRRLYIGNVPYQVGLTDIAFTQFFSALYIAAFGPNKPGEPLPVLSFWLHADGKFGFMELRGEQEAVNMMQFNGVFLHGRPLRVNRPSDYRPEVHNPSGLNLVPESVNVSAVMELCEKLGGIVAAPAQLAAIAACQPARTSSRTASPPSKAEQNLSTNKSEDVAVPRSEDNFKPATDRNTIDPRARPLREARDMRSEDMTHRPSHKSPTDRGDSNARDRPGGNVSKAKDEADVAYTVISLQNLVTDEDLKGNEEDYEDLVADVQAECENYGSVVEVNIPKRGQWKRTAFIQFSISSDAKKAVEALKKRVFDKRKIVALGLADYQTASEAAARPGTGSGEMQD</sequence>
<accession>A0A2V3IDX6</accession>
<evidence type="ECO:0000256" key="2">
    <source>
        <dbReference type="ARBA" id="ARBA00022884"/>
    </source>
</evidence>
<dbReference type="Gene3D" id="3.30.70.330">
    <property type="match status" value="2"/>
</dbReference>
<comment type="caution">
    <text evidence="7">The sequence shown here is derived from an EMBL/GenBank/DDBJ whole genome shotgun (WGS) entry which is preliminary data.</text>
</comment>
<reference evidence="7 8" key="1">
    <citation type="journal article" date="2018" name="Mol. Biol. Evol.">
        <title>Analysis of the draft genome of the red seaweed Gracilariopsis chorda provides insights into genome size evolution in Rhodophyta.</title>
        <authorList>
            <person name="Lee J."/>
            <person name="Yang E.C."/>
            <person name="Graf L."/>
            <person name="Yang J.H."/>
            <person name="Qiu H."/>
            <person name="Zel Zion U."/>
            <person name="Chan C.X."/>
            <person name="Stephens T.G."/>
            <person name="Weber A.P.M."/>
            <person name="Boo G.H."/>
            <person name="Boo S.M."/>
            <person name="Kim K.M."/>
            <person name="Shin Y."/>
            <person name="Jung M."/>
            <person name="Lee S.J."/>
            <person name="Yim H.S."/>
            <person name="Lee J.H."/>
            <person name="Bhattacharya D."/>
            <person name="Yoon H.S."/>
        </authorList>
    </citation>
    <scope>NUCLEOTIDE SEQUENCE [LARGE SCALE GENOMIC DNA]</scope>
    <source>
        <strain evidence="7 8">SKKU-2015</strain>
        <tissue evidence="7">Whole body</tissue>
    </source>
</reference>
<dbReference type="Pfam" id="PF00076">
    <property type="entry name" value="RRM_1"/>
    <property type="match status" value="1"/>
</dbReference>
<dbReference type="GO" id="GO:0003723">
    <property type="term" value="F:RNA binding"/>
    <property type="evidence" value="ECO:0007669"/>
    <property type="project" value="UniProtKB-UniRule"/>
</dbReference>
<gene>
    <name evidence="7" type="ORF">BWQ96_10066</name>
</gene>
<evidence type="ECO:0000313" key="7">
    <source>
        <dbReference type="EMBL" id="PXF40228.1"/>
    </source>
</evidence>
<feature type="compositionally biased region" description="Basic and acidic residues" evidence="5">
    <location>
        <begin position="255"/>
        <end position="325"/>
    </location>
</feature>
<feature type="compositionally biased region" description="Polar residues" evidence="5">
    <location>
        <begin position="235"/>
        <end position="254"/>
    </location>
</feature>
<evidence type="ECO:0000256" key="5">
    <source>
        <dbReference type="SAM" id="MobiDB-lite"/>
    </source>
</evidence>
<evidence type="ECO:0000259" key="6">
    <source>
        <dbReference type="PROSITE" id="PS50102"/>
    </source>
</evidence>
<protein>
    <submittedName>
        <fullName evidence="7">Splicing factor U2AF 65 kDa subunit</fullName>
    </submittedName>
</protein>
<dbReference type="InterPro" id="IPR035979">
    <property type="entry name" value="RBD_domain_sf"/>
</dbReference>
<name>A0A2V3IDX6_9FLOR</name>
<keyword evidence="3" id="KW-0508">mRNA splicing</keyword>
<dbReference type="InterPro" id="IPR000504">
    <property type="entry name" value="RRM_dom"/>
</dbReference>